<feature type="domain" description="N-acetyltransferase" evidence="1">
    <location>
        <begin position="36"/>
        <end position="187"/>
    </location>
</feature>
<keyword evidence="2" id="KW-0808">Transferase</keyword>
<dbReference type="Pfam" id="PF00583">
    <property type="entry name" value="Acetyltransf_1"/>
    <property type="match status" value="1"/>
</dbReference>
<evidence type="ECO:0000259" key="1">
    <source>
        <dbReference type="PROSITE" id="PS51186"/>
    </source>
</evidence>
<dbReference type="AlphaFoldDB" id="A0A5M8ATH9"/>
<proteinExistence type="predicted"/>
<evidence type="ECO:0000313" key="2">
    <source>
        <dbReference type="EMBL" id="KAA6126139.1"/>
    </source>
</evidence>
<dbReference type="Proteomes" id="UP000324324">
    <property type="component" value="Unassembled WGS sequence"/>
</dbReference>
<dbReference type="InterPro" id="IPR016181">
    <property type="entry name" value="Acyl_CoA_acyltransferase"/>
</dbReference>
<name>A0A5M8ATH9_9BURK</name>
<keyword evidence="3" id="KW-1185">Reference proteome</keyword>
<dbReference type="CDD" id="cd04301">
    <property type="entry name" value="NAT_SF"/>
    <property type="match status" value="1"/>
</dbReference>
<organism evidence="2 3">
    <name type="scientific">Cupriavidus cauae</name>
    <dbReference type="NCBI Taxonomy" id="2608999"/>
    <lineage>
        <taxon>Bacteria</taxon>
        <taxon>Pseudomonadati</taxon>
        <taxon>Pseudomonadota</taxon>
        <taxon>Betaproteobacteria</taxon>
        <taxon>Burkholderiales</taxon>
        <taxon>Burkholderiaceae</taxon>
        <taxon>Cupriavidus</taxon>
    </lineage>
</organism>
<dbReference type="GO" id="GO:0016747">
    <property type="term" value="F:acyltransferase activity, transferring groups other than amino-acyl groups"/>
    <property type="evidence" value="ECO:0007669"/>
    <property type="project" value="InterPro"/>
</dbReference>
<dbReference type="InterPro" id="IPR000182">
    <property type="entry name" value="GNAT_dom"/>
</dbReference>
<dbReference type="PROSITE" id="PS51186">
    <property type="entry name" value="GNAT"/>
    <property type="match status" value="1"/>
</dbReference>
<comment type="caution">
    <text evidence="2">The sequence shown here is derived from an EMBL/GenBank/DDBJ whole genome shotgun (WGS) entry which is preliminary data.</text>
</comment>
<dbReference type="SUPFAM" id="SSF55729">
    <property type="entry name" value="Acyl-CoA N-acyltransferases (Nat)"/>
    <property type="match status" value="1"/>
</dbReference>
<reference evidence="2 3" key="1">
    <citation type="submission" date="2019-09" db="EMBL/GenBank/DDBJ databases">
        <title>Isolation of a novel species in the genus Cupriavidus from patients with sepsis using whole genome sequencing.</title>
        <authorList>
            <person name="Kweon O.J."/>
            <person name="Lee M.-K."/>
        </authorList>
    </citation>
    <scope>NUCLEOTIDE SEQUENCE [LARGE SCALE GENOMIC DNA]</scope>
    <source>
        <strain evidence="2 3">MKL-01</strain>
    </source>
</reference>
<accession>A0A5M8ATH9</accession>
<sequence>MPAVLRAAEIAPFLFAKPLAFGDFPQTWTIKGGQTLTARAVRPDDFARQRAFVDGLSRESRYYRFLTGGLVSDEFIAQFVRSRCALVLTTRGEGDGAEERIVANGEYVAGEGGVAELALVVTDRWQGRGIGRRLVQTLVQGARAQRLRALRGEVLSENRRMLAILREHGFSVRLHPGDALLHEAMLTLAPARQTNEWLPEDWFAMR</sequence>
<evidence type="ECO:0000313" key="3">
    <source>
        <dbReference type="Proteomes" id="UP000324324"/>
    </source>
</evidence>
<dbReference type="RefSeq" id="WP_150082827.1">
    <property type="nucleotide sequence ID" value="NZ_VWRN01000027.1"/>
</dbReference>
<dbReference type="EMBL" id="VWRN01000027">
    <property type="protein sequence ID" value="KAA6126139.1"/>
    <property type="molecule type" value="Genomic_DNA"/>
</dbReference>
<protein>
    <submittedName>
        <fullName evidence="2">GNAT family N-acetyltransferase</fullName>
    </submittedName>
</protein>
<dbReference type="Gene3D" id="3.40.630.30">
    <property type="match status" value="1"/>
</dbReference>
<gene>
    <name evidence="2" type="ORF">F1599_09100</name>
</gene>